<dbReference type="STRING" id="29489.VL01_13375"/>
<dbReference type="EMBL" id="JMGO02000008">
    <property type="protein sequence ID" value="KXU79540.1"/>
    <property type="molecule type" value="Genomic_DNA"/>
</dbReference>
<keyword evidence="2" id="KW-0560">Oxidoreductase</keyword>
<reference evidence="2 3" key="1">
    <citation type="submission" date="2016-02" db="EMBL/GenBank/DDBJ databases">
        <title>Draft genome sequence of Aeromonas trota strain 1999lcr isolated from cerebrospinal fluid (CSF).</title>
        <authorList>
            <person name="Dallagassa C.B."/>
            <person name="Prediger K.C."/>
            <person name="Weiss V.A."/>
            <person name="Assis F.E."/>
            <person name="Baura V."/>
            <person name="Cruz L.M."/>
            <person name="Souza E.M."/>
            <person name="Pedrosa F.O."/>
            <person name="Fadel-Picheth C.M."/>
        </authorList>
    </citation>
    <scope>NUCLEOTIDE SEQUENCE [LARGE SCALE GENOMIC DNA]</scope>
    <source>
        <strain evidence="2 3">1999lcr</strain>
    </source>
</reference>
<dbReference type="Gene3D" id="1.20.1290.10">
    <property type="entry name" value="AhpD-like"/>
    <property type="match status" value="1"/>
</dbReference>
<keyword evidence="2" id="KW-0575">Peroxidase</keyword>
<gene>
    <name evidence="2" type="ORF">LCR_17735</name>
</gene>
<sequence>MSRIQPVSQPQPAAAPTLATLQRTLGMVPNLYATLAHSPALLNGFLAFADALGKGRLTAPQRELLALAIGQANACQYCLSAHTLLAGKAGFSAQEIRAARLGQAAAPLDHALLQLATALVNQRGVISDEQLASARAAGVDDELLLEVLGQVVVNTLTNYGNHLAATDIDFPPVTLTP</sequence>
<organism evidence="2 3">
    <name type="scientific">Aeromonas enteropelogenes</name>
    <name type="common">Aeromonas trota</name>
    <dbReference type="NCBI Taxonomy" id="29489"/>
    <lineage>
        <taxon>Bacteria</taxon>
        <taxon>Pseudomonadati</taxon>
        <taxon>Pseudomonadota</taxon>
        <taxon>Gammaproteobacteria</taxon>
        <taxon>Aeromonadales</taxon>
        <taxon>Aeromonadaceae</taxon>
        <taxon>Aeromonas</taxon>
    </lineage>
</organism>
<feature type="domain" description="Carboxymuconolactone decarboxylase-like" evidence="1">
    <location>
        <begin position="39"/>
        <end position="106"/>
    </location>
</feature>
<evidence type="ECO:0000259" key="1">
    <source>
        <dbReference type="Pfam" id="PF02627"/>
    </source>
</evidence>
<dbReference type="AlphaFoldDB" id="A0A175VG88"/>
<dbReference type="PANTHER" id="PTHR35446:SF3">
    <property type="entry name" value="CMD DOMAIN-CONTAINING PROTEIN"/>
    <property type="match status" value="1"/>
</dbReference>
<dbReference type="GO" id="GO:0051920">
    <property type="term" value="F:peroxiredoxin activity"/>
    <property type="evidence" value="ECO:0007669"/>
    <property type="project" value="InterPro"/>
</dbReference>
<dbReference type="NCBIfam" id="TIGR00778">
    <property type="entry name" value="ahpD_dom"/>
    <property type="match status" value="1"/>
</dbReference>
<dbReference type="PANTHER" id="PTHR35446">
    <property type="entry name" value="SI:CH211-175M2.5"/>
    <property type="match status" value="1"/>
</dbReference>
<dbReference type="InterPro" id="IPR029032">
    <property type="entry name" value="AhpD-like"/>
</dbReference>
<name>A0A175VG88_AEREN</name>
<protein>
    <submittedName>
        <fullName evidence="2">Alkylhydroperoxidase</fullName>
    </submittedName>
</protein>
<comment type="caution">
    <text evidence="2">The sequence shown here is derived from an EMBL/GenBank/DDBJ whole genome shotgun (WGS) entry which is preliminary data.</text>
</comment>
<proteinExistence type="predicted"/>
<evidence type="ECO:0000313" key="3">
    <source>
        <dbReference type="Proteomes" id="UP000078435"/>
    </source>
</evidence>
<dbReference type="OrthoDB" id="9808310at2"/>
<dbReference type="SUPFAM" id="SSF69118">
    <property type="entry name" value="AhpD-like"/>
    <property type="match status" value="1"/>
</dbReference>
<dbReference type="InterPro" id="IPR003779">
    <property type="entry name" value="CMD-like"/>
</dbReference>
<dbReference type="RefSeq" id="WP_026457320.1">
    <property type="nucleotide sequence ID" value="NZ_JMGO02000008.1"/>
</dbReference>
<evidence type="ECO:0000313" key="2">
    <source>
        <dbReference type="EMBL" id="KXU79540.1"/>
    </source>
</evidence>
<accession>A0A175VG88</accession>
<dbReference type="Proteomes" id="UP000078435">
    <property type="component" value="Unassembled WGS sequence"/>
</dbReference>
<dbReference type="InterPro" id="IPR004675">
    <property type="entry name" value="AhpD_core"/>
</dbReference>
<dbReference type="Pfam" id="PF02627">
    <property type="entry name" value="CMD"/>
    <property type="match status" value="1"/>
</dbReference>